<feature type="region of interest" description="Disordered" evidence="1">
    <location>
        <begin position="263"/>
        <end position="287"/>
    </location>
</feature>
<proteinExistence type="predicted"/>
<reference evidence="3" key="1">
    <citation type="submission" date="2021-01" db="EMBL/GenBank/DDBJ databases">
        <authorList>
            <person name="Corre E."/>
            <person name="Pelletier E."/>
            <person name="Niang G."/>
            <person name="Scheremetjew M."/>
            <person name="Finn R."/>
            <person name="Kale V."/>
            <person name="Holt S."/>
            <person name="Cochrane G."/>
            <person name="Meng A."/>
            <person name="Brown T."/>
            <person name="Cohen L."/>
        </authorList>
    </citation>
    <scope>NUCLEOTIDE SEQUENCE</scope>
    <source>
        <strain evidence="3">CCMP1723</strain>
    </source>
</reference>
<dbReference type="AlphaFoldDB" id="A0A7S0IAQ3"/>
<gene>
    <name evidence="3" type="ORF">MCOM1403_LOCUS3276</name>
</gene>
<feature type="transmembrane region" description="Helical" evidence="2">
    <location>
        <begin position="161"/>
        <end position="183"/>
    </location>
</feature>
<keyword evidence="2" id="KW-1133">Transmembrane helix</keyword>
<feature type="transmembrane region" description="Helical" evidence="2">
    <location>
        <begin position="103"/>
        <end position="123"/>
    </location>
</feature>
<keyword evidence="2" id="KW-0472">Membrane</keyword>
<name>A0A7S0IAQ3_MICPS</name>
<feature type="transmembrane region" description="Helical" evidence="2">
    <location>
        <begin position="412"/>
        <end position="432"/>
    </location>
</feature>
<evidence type="ECO:0000256" key="1">
    <source>
        <dbReference type="SAM" id="MobiDB-lite"/>
    </source>
</evidence>
<feature type="transmembrane region" description="Helical" evidence="2">
    <location>
        <begin position="129"/>
        <end position="149"/>
    </location>
</feature>
<evidence type="ECO:0000256" key="2">
    <source>
        <dbReference type="SAM" id="Phobius"/>
    </source>
</evidence>
<keyword evidence="2" id="KW-0812">Transmembrane</keyword>
<dbReference type="InterPro" id="IPR008537">
    <property type="entry name" value="DUF819"/>
</dbReference>
<organism evidence="3">
    <name type="scientific">Micromonas pusilla</name>
    <name type="common">Picoplanktonic green alga</name>
    <name type="synonym">Chromulina pusilla</name>
    <dbReference type="NCBI Taxonomy" id="38833"/>
    <lineage>
        <taxon>Eukaryota</taxon>
        <taxon>Viridiplantae</taxon>
        <taxon>Chlorophyta</taxon>
        <taxon>Mamiellophyceae</taxon>
        <taxon>Mamiellales</taxon>
        <taxon>Mamiellaceae</taxon>
        <taxon>Micromonas</taxon>
    </lineage>
</organism>
<accession>A0A7S0IAQ3</accession>
<dbReference type="Pfam" id="PF05684">
    <property type="entry name" value="DUF819"/>
    <property type="match status" value="2"/>
</dbReference>
<dbReference type="EMBL" id="HBEQ01004179">
    <property type="protein sequence ID" value="CAD8515851.1"/>
    <property type="molecule type" value="Transcribed_RNA"/>
</dbReference>
<feature type="region of interest" description="Disordered" evidence="1">
    <location>
        <begin position="301"/>
        <end position="327"/>
    </location>
</feature>
<evidence type="ECO:0000313" key="3">
    <source>
        <dbReference type="EMBL" id="CAD8515851.1"/>
    </source>
</evidence>
<feature type="transmembrane region" description="Helical" evidence="2">
    <location>
        <begin position="386"/>
        <end position="406"/>
    </location>
</feature>
<protein>
    <recommendedName>
        <fullName evidence="4">DUF819 protein</fullName>
    </recommendedName>
</protein>
<dbReference type="PANTHER" id="PTHR34289">
    <property type="entry name" value="PROTEIN, PUTATIVE (DUF819)-RELATED"/>
    <property type="match status" value="1"/>
</dbReference>
<dbReference type="PANTHER" id="PTHR34289:SF8">
    <property type="entry name" value="DUF819 DOMAIN-CONTAINING PROTEIN"/>
    <property type="match status" value="1"/>
</dbReference>
<evidence type="ECO:0008006" key="4">
    <source>
        <dbReference type="Google" id="ProtNLM"/>
    </source>
</evidence>
<sequence length="499" mass="51524">MATLVVPDACRASPKCRGRLLQSNVRPCARLRIRVRDAPSPLEGSTNNRNGTVGFDARVRFNRTAVVARATLLLPTDTWEIWACLLASAATGYHLNKTPVGGALSGPVCAMLCGAFLANAGVFPPPGPHFTAIQAGVVSLATPLLLLGADLRVVFTRTRRLVGAFGVGSMATAIGAVCAFAALESTTHCMTELGVNGDGWKVAAALAAKNIGGGINYVAVANTLGLSPEALAAGITADNFFALVYFPVVSWLGGEPRTLGDGTGGRITAGAVSEDDDASPSARKATWRSVDKVDEIETWMTIDEGNEGNEGSPELRTPPKAPAPSVGDTATVLATSCAVVAIARRIAPPTLGILPTETLIAVAFATFCPRSWNKRLQPAGDAMGNLLLFVFFASAGAAGGAITSVFAYPALFAFLAILYVVHISLMLAVSGWKSLGLTKKEILVASNANVGGPATAGALAAGKNWTELIVPAMLVGNFGNAIGTFLGLGLSKVFYALSW</sequence>